<dbReference type="EMBL" id="GBEZ01000371">
    <property type="protein sequence ID" value="JAC84512.1"/>
    <property type="molecule type" value="Transcribed_RNA"/>
</dbReference>
<dbReference type="GO" id="GO:0005930">
    <property type="term" value="C:axoneme"/>
    <property type="evidence" value="ECO:0007669"/>
    <property type="project" value="UniProtKB-SubCell"/>
</dbReference>
<dbReference type="InterPro" id="IPR057207">
    <property type="entry name" value="FBXL15_LRR"/>
</dbReference>
<dbReference type="InterPro" id="IPR001611">
    <property type="entry name" value="Leu-rich_rpt"/>
</dbReference>
<gene>
    <name evidence="3" type="ORF">TSPGSL018_804</name>
</gene>
<dbReference type="SUPFAM" id="SSF52058">
    <property type="entry name" value="L domain-like"/>
    <property type="match status" value="1"/>
</dbReference>
<comment type="subcellular location">
    <subcellularLocation>
        <location evidence="1">Cytoplasm</location>
        <location evidence="1">Cytoskeleton</location>
        <location evidence="1">Cilium axoneme</location>
    </subcellularLocation>
</comment>
<evidence type="ECO:0000313" key="3">
    <source>
        <dbReference type="EMBL" id="JAC84512.1"/>
    </source>
</evidence>
<dbReference type="InterPro" id="IPR032675">
    <property type="entry name" value="LRR_dom_sf"/>
</dbReference>
<dbReference type="PANTHER" id="PTHR13318">
    <property type="entry name" value="PARTNER OF PAIRED, ISOFORM B-RELATED"/>
    <property type="match status" value="1"/>
</dbReference>
<dbReference type="InterPro" id="IPR006553">
    <property type="entry name" value="Leu-rich_rpt_Cys-con_subtyp"/>
</dbReference>
<dbReference type="Gene3D" id="3.80.10.10">
    <property type="entry name" value="Ribonuclease Inhibitor"/>
    <property type="match status" value="5"/>
</dbReference>
<proteinExistence type="predicted"/>
<dbReference type="Pfam" id="PF25372">
    <property type="entry name" value="DUF7885"/>
    <property type="match status" value="1"/>
</dbReference>
<accession>A0A061SH72</accession>
<evidence type="ECO:0000259" key="2">
    <source>
        <dbReference type="Pfam" id="PF25372"/>
    </source>
</evidence>
<sequence length="627" mass="67432">MQLDSSLLTLRRLNEMFLDNVSETTTALEDCTKSECCSVLAGGSSNWCCSDTESYYRQQYRFKSGHNSCSGFPHIPRHEKSTVSGPNGSAWCHVPEGVFAELLLKLESNEVSRVRLLCSDWKRSTRRTLLRLRPSRPHLLDLGRCSRQVRDADLGLVRQLSGLTELDLPSCDCLSGRGLAALAPLSRLAALSLRRCSALTAEGVSRLTQLTSLDLGHAGSVDDALVEALAAAMAGLRTLSLQGCHAVTDAGLRAAARITGLTALDVSQCLAVTGAGVAGLLPLAGSLVHLQLAMCRLSDAGEQTIRRLTNLTELNLSSCKVTDSMMDSVRLLPRLRALDISMNPRLTGLGLSALAPPGIPAPPLTSLDLSYCIEAGRGDLAALKGMPSLSRLCLHRCEVGDSAMIVIGSCLRRLSDLSLSHCAGVGNAGLQALCRLPGLRRLNLQHCTGLSAEGLSSLSRLTSLTSLDLTNVNQTCNQTMGVVGRLTELRTLNIPWCARVTDAGVGLLSGLSQLTWLSMAHCYQLGDGACRSVRRLVRLTHLDLSMCHQLTDDGLREIGGLAFLRCCSLIGLWMISDQGVAHAIEALPSLTYLDIRQCDRVTPKVISYAECMKHKRLRCVLGSRDTP</sequence>
<organism evidence="3">
    <name type="scientific">Tetraselmis sp. GSL018</name>
    <dbReference type="NCBI Taxonomy" id="582737"/>
    <lineage>
        <taxon>Eukaryota</taxon>
        <taxon>Viridiplantae</taxon>
        <taxon>Chlorophyta</taxon>
        <taxon>core chlorophytes</taxon>
        <taxon>Chlorodendrophyceae</taxon>
        <taxon>Chlorodendrales</taxon>
        <taxon>Chlorodendraceae</taxon>
        <taxon>Tetraselmis</taxon>
    </lineage>
</organism>
<evidence type="ECO:0000256" key="1">
    <source>
        <dbReference type="ARBA" id="ARBA00004430"/>
    </source>
</evidence>
<dbReference type="GO" id="GO:0031146">
    <property type="term" value="P:SCF-dependent proteasomal ubiquitin-dependent protein catabolic process"/>
    <property type="evidence" value="ECO:0007669"/>
    <property type="project" value="TreeGrafter"/>
</dbReference>
<name>A0A061SH72_9CHLO</name>
<dbReference type="Pfam" id="PF13516">
    <property type="entry name" value="LRR_6"/>
    <property type="match status" value="5"/>
</dbReference>
<dbReference type="SMART" id="SM00367">
    <property type="entry name" value="LRR_CC"/>
    <property type="match status" value="12"/>
</dbReference>
<dbReference type="SUPFAM" id="SSF52047">
    <property type="entry name" value="RNI-like"/>
    <property type="match status" value="1"/>
</dbReference>
<feature type="domain" description="F-box/LRR-repeat protein 15-like leucin rich repeat" evidence="2">
    <location>
        <begin position="107"/>
        <end position="272"/>
    </location>
</feature>
<dbReference type="AlphaFoldDB" id="A0A061SH72"/>
<protein>
    <recommendedName>
        <fullName evidence="2">F-box/LRR-repeat protein 15-like leucin rich repeat domain-containing protein</fullName>
    </recommendedName>
</protein>
<dbReference type="GO" id="GO:0019005">
    <property type="term" value="C:SCF ubiquitin ligase complex"/>
    <property type="evidence" value="ECO:0007669"/>
    <property type="project" value="TreeGrafter"/>
</dbReference>
<reference evidence="3" key="1">
    <citation type="submission" date="2014-05" db="EMBL/GenBank/DDBJ databases">
        <title>The transcriptome of the halophilic microalga Tetraselmis sp. GSL018 isolated from the Great Salt Lake, Utah.</title>
        <authorList>
            <person name="Jinkerson R.E."/>
            <person name="D'Adamo S."/>
            <person name="Posewitz M.C."/>
        </authorList>
    </citation>
    <scope>NUCLEOTIDE SEQUENCE</scope>
    <source>
        <strain evidence="3">GSL018</strain>
    </source>
</reference>